<dbReference type="EC" id="2.7.-.-" evidence="4"/>
<dbReference type="GO" id="GO:0000828">
    <property type="term" value="F:inositol hexakisphosphate kinase activity"/>
    <property type="evidence" value="ECO:0007669"/>
    <property type="project" value="TreeGrafter"/>
</dbReference>
<sequence>MESTSGNNYIHLEPFIHQVGGHSSMLCLDEATVCKPLVPRELNFYETLPDPVRKFTPKFYGVIQVRVVQEEGGYVTLLATPPDCYTPIQSNGKSCRIRMRRSGSIEVDSNVTELFHEDQPETGTSESKDVKKATPLNPWVLKCHRTQLQELMTNIHTNSSKPNFILLENLTWKFTFPCILDLKMGTRQYGDAASLPKKQSKMFKVVSTTSGKLGVRIGGMQVYQVTTKRFLCRNKFYGRSLNVGGFQQALRQFLHNGTKLRSDVLPPLIRRLEELVYILGRQDAVRFYTTSLLLLYEGDESKNSNSGTVYDFDKAREKNQEKESRISLTCDHSSDQMRVCDDYKVGQLNRRSSSAETLSVMLDQSLDEFISSTADPRNQLRRSSSTATYEEIKVAKSPSFEASMPSSPLPSTAPEPLVDVRIIDFAHSTHKDLDDPVVYSGPDHGFLFGLENMIALLKGIERDHG</sequence>
<gene>
    <name evidence="5" type="ORF">L9F63_001705</name>
</gene>
<dbReference type="Pfam" id="PF03770">
    <property type="entry name" value="IPK"/>
    <property type="match status" value="1"/>
</dbReference>
<reference evidence="5" key="1">
    <citation type="journal article" date="2023" name="IScience">
        <title>Live-bearing cockroach genome reveals convergent evolutionary mechanisms linked to viviparity in insects and beyond.</title>
        <authorList>
            <person name="Fouks B."/>
            <person name="Harrison M.C."/>
            <person name="Mikhailova A.A."/>
            <person name="Marchal E."/>
            <person name="English S."/>
            <person name="Carruthers M."/>
            <person name="Jennings E.C."/>
            <person name="Chiamaka E.L."/>
            <person name="Frigard R.A."/>
            <person name="Pippel M."/>
            <person name="Attardo G.M."/>
            <person name="Benoit J.B."/>
            <person name="Bornberg-Bauer E."/>
            <person name="Tobe S.S."/>
        </authorList>
    </citation>
    <scope>NUCLEOTIDE SEQUENCE</scope>
    <source>
        <strain evidence="5">Stay&amp;Tobe</strain>
    </source>
</reference>
<evidence type="ECO:0000313" key="6">
    <source>
        <dbReference type="Proteomes" id="UP001233999"/>
    </source>
</evidence>
<dbReference type="SUPFAM" id="SSF56104">
    <property type="entry name" value="SAICAR synthase-like"/>
    <property type="match status" value="1"/>
</dbReference>
<dbReference type="PANTHER" id="PTHR12400">
    <property type="entry name" value="INOSITOL POLYPHOSPHATE KINASE"/>
    <property type="match status" value="1"/>
</dbReference>
<dbReference type="GO" id="GO:0005737">
    <property type="term" value="C:cytoplasm"/>
    <property type="evidence" value="ECO:0007669"/>
    <property type="project" value="TreeGrafter"/>
</dbReference>
<dbReference type="InterPro" id="IPR038286">
    <property type="entry name" value="IPK_sf"/>
</dbReference>
<dbReference type="AlphaFoldDB" id="A0AAD8A3D1"/>
<keyword evidence="6" id="KW-1185">Reference proteome</keyword>
<dbReference type="PANTHER" id="PTHR12400:SF21">
    <property type="entry name" value="KINASE"/>
    <property type="match status" value="1"/>
</dbReference>
<evidence type="ECO:0000256" key="1">
    <source>
        <dbReference type="ARBA" id="ARBA00007374"/>
    </source>
</evidence>
<dbReference type="GO" id="GO:0032958">
    <property type="term" value="P:inositol phosphate biosynthetic process"/>
    <property type="evidence" value="ECO:0007669"/>
    <property type="project" value="InterPro"/>
</dbReference>
<dbReference type="Proteomes" id="UP001233999">
    <property type="component" value="Unassembled WGS sequence"/>
</dbReference>
<keyword evidence="2 4" id="KW-0808">Transferase</keyword>
<comment type="caution">
    <text evidence="5">The sequence shown here is derived from an EMBL/GenBank/DDBJ whole genome shotgun (WGS) entry which is preliminary data.</text>
</comment>
<evidence type="ECO:0000256" key="4">
    <source>
        <dbReference type="RuleBase" id="RU363090"/>
    </source>
</evidence>
<organism evidence="5 6">
    <name type="scientific">Diploptera punctata</name>
    <name type="common">Pacific beetle cockroach</name>
    <dbReference type="NCBI Taxonomy" id="6984"/>
    <lineage>
        <taxon>Eukaryota</taxon>
        <taxon>Metazoa</taxon>
        <taxon>Ecdysozoa</taxon>
        <taxon>Arthropoda</taxon>
        <taxon>Hexapoda</taxon>
        <taxon>Insecta</taxon>
        <taxon>Pterygota</taxon>
        <taxon>Neoptera</taxon>
        <taxon>Polyneoptera</taxon>
        <taxon>Dictyoptera</taxon>
        <taxon>Blattodea</taxon>
        <taxon>Blaberoidea</taxon>
        <taxon>Blaberidae</taxon>
        <taxon>Diplopterinae</taxon>
        <taxon>Diploptera</taxon>
    </lineage>
</organism>
<evidence type="ECO:0000256" key="2">
    <source>
        <dbReference type="ARBA" id="ARBA00022679"/>
    </source>
</evidence>
<comment type="similarity">
    <text evidence="1 4">Belongs to the inositol phosphokinase (IPK) family.</text>
</comment>
<name>A0AAD8A3D1_DIPPU</name>
<reference evidence="5" key="2">
    <citation type="submission" date="2023-05" db="EMBL/GenBank/DDBJ databases">
        <authorList>
            <person name="Fouks B."/>
        </authorList>
    </citation>
    <scope>NUCLEOTIDE SEQUENCE</scope>
    <source>
        <strain evidence="5">Stay&amp;Tobe</strain>
        <tissue evidence="5">Testes</tissue>
    </source>
</reference>
<evidence type="ECO:0000313" key="5">
    <source>
        <dbReference type="EMBL" id="KAJ9591769.1"/>
    </source>
</evidence>
<dbReference type="InterPro" id="IPR005522">
    <property type="entry name" value="IPK"/>
</dbReference>
<keyword evidence="3 4" id="KW-0418">Kinase</keyword>
<proteinExistence type="inferred from homology"/>
<protein>
    <recommendedName>
        <fullName evidence="4">Kinase</fullName>
        <ecNumber evidence="4">2.7.-.-</ecNumber>
    </recommendedName>
</protein>
<dbReference type="GO" id="GO:0005634">
    <property type="term" value="C:nucleus"/>
    <property type="evidence" value="ECO:0007669"/>
    <property type="project" value="TreeGrafter"/>
</dbReference>
<dbReference type="EMBL" id="JASPKZ010003857">
    <property type="protein sequence ID" value="KAJ9591769.1"/>
    <property type="molecule type" value="Genomic_DNA"/>
</dbReference>
<evidence type="ECO:0000256" key="3">
    <source>
        <dbReference type="ARBA" id="ARBA00022777"/>
    </source>
</evidence>
<dbReference type="Gene3D" id="3.30.470.160">
    <property type="entry name" value="Inositol polyphosphate kinase"/>
    <property type="match status" value="1"/>
</dbReference>
<dbReference type="GO" id="GO:0046854">
    <property type="term" value="P:phosphatidylinositol phosphate biosynthetic process"/>
    <property type="evidence" value="ECO:0007669"/>
    <property type="project" value="TreeGrafter"/>
</dbReference>
<accession>A0AAD8A3D1</accession>